<organism evidence="11 12">
    <name type="scientific">Psychromonas marina</name>
    <dbReference type="NCBI Taxonomy" id="88364"/>
    <lineage>
        <taxon>Bacteria</taxon>
        <taxon>Pseudomonadati</taxon>
        <taxon>Pseudomonadota</taxon>
        <taxon>Gammaproteobacteria</taxon>
        <taxon>Alteromonadales</taxon>
        <taxon>Psychromonadaceae</taxon>
        <taxon>Psychromonas</taxon>
    </lineage>
</organism>
<dbReference type="GO" id="GO:0051301">
    <property type="term" value="P:cell division"/>
    <property type="evidence" value="ECO:0007669"/>
    <property type="project" value="UniProtKB-KW"/>
</dbReference>
<evidence type="ECO:0000256" key="6">
    <source>
        <dbReference type="ARBA" id="ARBA00022989"/>
    </source>
</evidence>
<dbReference type="HAMAP" id="MF_00911">
    <property type="entry name" value="FtsQ_subfam"/>
    <property type="match status" value="1"/>
</dbReference>
<evidence type="ECO:0000256" key="1">
    <source>
        <dbReference type="ARBA" id="ARBA00004370"/>
    </source>
</evidence>
<dbReference type="InterPro" id="IPR005548">
    <property type="entry name" value="Cell_div_FtsQ/DivIB_C"/>
</dbReference>
<feature type="domain" description="POTRA" evidence="10">
    <location>
        <begin position="43"/>
        <end position="113"/>
    </location>
</feature>
<evidence type="ECO:0000259" key="10">
    <source>
        <dbReference type="PROSITE" id="PS51779"/>
    </source>
</evidence>
<keyword evidence="12" id="KW-1185">Reference proteome</keyword>
<dbReference type="PANTHER" id="PTHR35851">
    <property type="entry name" value="CELL DIVISION PROTEIN FTSQ"/>
    <property type="match status" value="1"/>
</dbReference>
<keyword evidence="4 9" id="KW-0132">Cell division</keyword>
<evidence type="ECO:0000256" key="8">
    <source>
        <dbReference type="ARBA" id="ARBA00023306"/>
    </source>
</evidence>
<evidence type="ECO:0000256" key="9">
    <source>
        <dbReference type="HAMAP-Rule" id="MF_00911"/>
    </source>
</evidence>
<protein>
    <recommendedName>
        <fullName evidence="9">Cell division protein FtsQ</fullName>
    </recommendedName>
</protein>
<keyword evidence="7 9" id="KW-0472">Membrane</keyword>
<proteinExistence type="inferred from homology"/>
<comment type="subcellular location">
    <subcellularLocation>
        <location evidence="9">Cell inner membrane</location>
        <topology evidence="9">Single-pass type II membrane protein</topology>
    </subcellularLocation>
    <subcellularLocation>
        <location evidence="1">Membrane</location>
    </subcellularLocation>
    <text evidence="9">Localizes to the division septum.</text>
</comment>
<keyword evidence="8 9" id="KW-0131">Cell cycle</keyword>
<feature type="transmembrane region" description="Helical" evidence="9">
    <location>
        <begin position="12"/>
        <end position="31"/>
    </location>
</feature>
<reference evidence="12" key="1">
    <citation type="journal article" date="2019" name="Int. J. Syst. Evol. Microbiol.">
        <title>The Global Catalogue of Microorganisms (GCM) 10K type strain sequencing project: providing services to taxonomists for standard genome sequencing and annotation.</title>
        <authorList>
            <consortium name="The Broad Institute Genomics Platform"/>
            <consortium name="The Broad Institute Genome Sequencing Center for Infectious Disease"/>
            <person name="Wu L."/>
            <person name="Ma J."/>
        </authorList>
    </citation>
    <scope>NUCLEOTIDE SEQUENCE [LARGE SCALE GENOMIC DNA]</scope>
    <source>
        <strain evidence="12">NBRC 103166</strain>
    </source>
</reference>
<comment type="similarity">
    <text evidence="9">Belongs to the FtsQ/DivIB family. FtsQ subfamily.</text>
</comment>
<dbReference type="InterPro" id="IPR045335">
    <property type="entry name" value="FtsQ_C_sf"/>
</dbReference>
<keyword evidence="5 9" id="KW-0812">Transmembrane</keyword>
<dbReference type="Gene3D" id="3.40.50.11690">
    <property type="entry name" value="Cell division protein FtsQ/DivIB"/>
    <property type="match status" value="1"/>
</dbReference>
<name>A0ABQ6DYL4_9GAMM</name>
<dbReference type="Pfam" id="PF08478">
    <property type="entry name" value="POTRA_1"/>
    <property type="match status" value="1"/>
</dbReference>
<keyword evidence="2 9" id="KW-1003">Cell membrane</keyword>
<evidence type="ECO:0000313" key="11">
    <source>
        <dbReference type="EMBL" id="GLS89836.1"/>
    </source>
</evidence>
<sequence>MWEKLKQINVARLISALFFIGLLYLLQWSYFSLKDWLTDEKSVPLSALILTGDNTHVQFDDVRNVLIRQQDRLNFFTVEIAQIQKELEDMPWVYSVSIRKRWPETLKIHIVEQSIVAVWNGKALLNRFGEIVDAPPESAKQEYVELYGNDEQAGDVLTTYMKLHQLLKVNQFDIASLSSDRRQATSLTLQNDIVLRLGKEQKLDRVQSFLAVYPLIGKKYDVNKIDYIDLRYDTGFAIGWKSDNQSVN</sequence>
<evidence type="ECO:0000256" key="5">
    <source>
        <dbReference type="ARBA" id="ARBA00022692"/>
    </source>
</evidence>
<dbReference type="InterPro" id="IPR013685">
    <property type="entry name" value="POTRA_FtsQ_type"/>
</dbReference>
<gene>
    <name evidence="9 11" type="primary">ftsQ</name>
    <name evidence="11" type="ORF">GCM10007916_09030</name>
</gene>
<evidence type="ECO:0000256" key="2">
    <source>
        <dbReference type="ARBA" id="ARBA00022475"/>
    </source>
</evidence>
<keyword evidence="3 9" id="KW-0997">Cell inner membrane</keyword>
<dbReference type="Gene3D" id="3.10.20.310">
    <property type="entry name" value="membrane protein fhac"/>
    <property type="match status" value="1"/>
</dbReference>
<accession>A0ABQ6DYL4</accession>
<comment type="function">
    <text evidence="9">Essential cell division protein. May link together the upstream cell division proteins, which are predominantly cytoplasmic, with the downstream cell division proteins, which are predominantly periplasmic. May control correct divisome assembly.</text>
</comment>
<evidence type="ECO:0000256" key="7">
    <source>
        <dbReference type="ARBA" id="ARBA00023136"/>
    </source>
</evidence>
<dbReference type="PANTHER" id="PTHR35851:SF1">
    <property type="entry name" value="CELL DIVISION PROTEIN FTSQ"/>
    <property type="match status" value="1"/>
</dbReference>
<keyword evidence="6 9" id="KW-1133">Transmembrane helix</keyword>
<comment type="caution">
    <text evidence="11">The sequence shown here is derived from an EMBL/GenBank/DDBJ whole genome shotgun (WGS) entry which is preliminary data.</text>
</comment>
<dbReference type="Proteomes" id="UP001157353">
    <property type="component" value="Unassembled WGS sequence"/>
</dbReference>
<evidence type="ECO:0000313" key="12">
    <source>
        <dbReference type="Proteomes" id="UP001157353"/>
    </source>
</evidence>
<comment type="subunit">
    <text evidence="9">Part of a complex composed of FtsB, FtsL and FtsQ.</text>
</comment>
<dbReference type="RefSeq" id="WP_284202962.1">
    <property type="nucleotide sequence ID" value="NZ_BSPQ01000002.1"/>
</dbReference>
<dbReference type="InterPro" id="IPR026579">
    <property type="entry name" value="FtsQ"/>
</dbReference>
<evidence type="ECO:0000256" key="3">
    <source>
        <dbReference type="ARBA" id="ARBA00022519"/>
    </source>
</evidence>
<dbReference type="EMBL" id="BSPQ01000002">
    <property type="protein sequence ID" value="GLS89836.1"/>
    <property type="molecule type" value="Genomic_DNA"/>
</dbReference>
<dbReference type="InterPro" id="IPR034746">
    <property type="entry name" value="POTRA"/>
</dbReference>
<evidence type="ECO:0000256" key="4">
    <source>
        <dbReference type="ARBA" id="ARBA00022618"/>
    </source>
</evidence>
<dbReference type="PROSITE" id="PS51779">
    <property type="entry name" value="POTRA"/>
    <property type="match status" value="1"/>
</dbReference>
<dbReference type="Pfam" id="PF03799">
    <property type="entry name" value="FtsQ_DivIB_C"/>
    <property type="match status" value="1"/>
</dbReference>